<evidence type="ECO:0000256" key="1">
    <source>
        <dbReference type="ARBA" id="ARBA00022737"/>
    </source>
</evidence>
<keyword evidence="2 3" id="KW-0802">TPR repeat</keyword>
<feature type="repeat" description="TPR" evidence="3">
    <location>
        <begin position="142"/>
        <end position="175"/>
    </location>
</feature>
<keyword evidence="4" id="KW-1133">Transmembrane helix</keyword>
<keyword evidence="4" id="KW-0812">Transmembrane</keyword>
<sequence length="408" mass="46353">MWTPVSDAHLEKARLLLDHQKYALAEQELHQVLTTNPEDSVGHALLGLCYLKTSRYPEAFTAATRAIALDAASDYNHRLLSLVYEREKNLPEAEKAARYAITLNPEFGFGYSLLGRILFNKNRLNEALEVVNTGLCYDPEDVECLNLQARIFVRLGKPEAATENFRTSLKQDPENFYTHTNKGIALGETGDYKNAILYFKEAVRLNPDYELAKRYLLASHKMQYDFYRFVMQVSANLLKAKVSEKWLLLLGVWLIFKVSPLFLPFFLILLHLSLFTDVLFNFIVSFHAEAGKLLQKNEKAQPGMLGGLFFLAACFYGAGAFAEIPVLLSLGHIMLGLSVPLVTLFYMKSQESLRNAFAFISYLIIAAMLYLILGYFFPEENPHAGITGAALYIFNFLLIGYCWFRKQL</sequence>
<evidence type="ECO:0000313" key="6">
    <source>
        <dbReference type="Proteomes" id="UP000644147"/>
    </source>
</evidence>
<keyword evidence="1" id="KW-0677">Repeat</keyword>
<dbReference type="PANTHER" id="PTHR44943:SF8">
    <property type="entry name" value="TPR REPEAT-CONTAINING PROTEIN MJ0263"/>
    <property type="match status" value="1"/>
</dbReference>
<gene>
    <name evidence="5" type="ORF">I5M27_06415</name>
</gene>
<feature type="transmembrane region" description="Helical" evidence="4">
    <location>
        <begin position="324"/>
        <end position="347"/>
    </location>
</feature>
<dbReference type="InterPro" id="IPR011990">
    <property type="entry name" value="TPR-like_helical_dom_sf"/>
</dbReference>
<dbReference type="Gene3D" id="1.25.40.10">
    <property type="entry name" value="Tetratricopeptide repeat domain"/>
    <property type="match status" value="2"/>
</dbReference>
<name>A0ABS1BZN7_9BACT</name>
<dbReference type="SMART" id="SM00028">
    <property type="entry name" value="TPR"/>
    <property type="match status" value="6"/>
</dbReference>
<feature type="transmembrane region" description="Helical" evidence="4">
    <location>
        <begin position="269"/>
        <end position="288"/>
    </location>
</feature>
<evidence type="ECO:0000256" key="3">
    <source>
        <dbReference type="PROSITE-ProRule" id="PRU00339"/>
    </source>
</evidence>
<feature type="transmembrane region" description="Helical" evidence="4">
    <location>
        <begin position="383"/>
        <end position="404"/>
    </location>
</feature>
<dbReference type="EMBL" id="JAEHFX010000002">
    <property type="protein sequence ID" value="MBK0402611.1"/>
    <property type="molecule type" value="Genomic_DNA"/>
</dbReference>
<comment type="caution">
    <text evidence="5">The sequence shown here is derived from an EMBL/GenBank/DDBJ whole genome shotgun (WGS) entry which is preliminary data.</text>
</comment>
<feature type="transmembrane region" description="Helical" evidence="4">
    <location>
        <begin position="300"/>
        <end position="318"/>
    </location>
</feature>
<keyword evidence="6" id="KW-1185">Reference proteome</keyword>
<evidence type="ECO:0000256" key="4">
    <source>
        <dbReference type="SAM" id="Phobius"/>
    </source>
</evidence>
<protein>
    <submittedName>
        <fullName evidence="5">Tetratricopeptide repeat protein</fullName>
    </submittedName>
</protein>
<feature type="repeat" description="TPR" evidence="3">
    <location>
        <begin position="176"/>
        <end position="209"/>
    </location>
</feature>
<proteinExistence type="predicted"/>
<dbReference type="SUPFAM" id="SSF48452">
    <property type="entry name" value="TPR-like"/>
    <property type="match status" value="1"/>
</dbReference>
<accession>A0ABS1BZN7</accession>
<dbReference type="RefSeq" id="WP_200505353.1">
    <property type="nucleotide sequence ID" value="NZ_JAEHFX010000002.1"/>
</dbReference>
<dbReference type="InterPro" id="IPR051685">
    <property type="entry name" value="Ycf3/AcsC/BcsC/TPR_MFPF"/>
</dbReference>
<keyword evidence="4" id="KW-0472">Membrane</keyword>
<feature type="transmembrane region" description="Helical" evidence="4">
    <location>
        <begin position="359"/>
        <end position="377"/>
    </location>
</feature>
<dbReference type="InterPro" id="IPR019734">
    <property type="entry name" value="TPR_rpt"/>
</dbReference>
<reference evidence="5 6" key="1">
    <citation type="submission" date="2020-12" db="EMBL/GenBank/DDBJ databases">
        <title>Bacterial novel species Adhaeribacter sp. BT258 isolated from soil.</title>
        <authorList>
            <person name="Jung H.-Y."/>
        </authorList>
    </citation>
    <scope>NUCLEOTIDE SEQUENCE [LARGE SCALE GENOMIC DNA]</scope>
    <source>
        <strain evidence="5 6">BT258</strain>
    </source>
</reference>
<dbReference type="Proteomes" id="UP000644147">
    <property type="component" value="Unassembled WGS sequence"/>
</dbReference>
<dbReference type="Pfam" id="PF13432">
    <property type="entry name" value="TPR_16"/>
    <property type="match status" value="2"/>
</dbReference>
<dbReference type="PANTHER" id="PTHR44943">
    <property type="entry name" value="CELLULOSE SYNTHASE OPERON PROTEIN C"/>
    <property type="match status" value="1"/>
</dbReference>
<evidence type="ECO:0000313" key="5">
    <source>
        <dbReference type="EMBL" id="MBK0402611.1"/>
    </source>
</evidence>
<organism evidence="5 6">
    <name type="scientific">Adhaeribacter terrigena</name>
    <dbReference type="NCBI Taxonomy" id="2793070"/>
    <lineage>
        <taxon>Bacteria</taxon>
        <taxon>Pseudomonadati</taxon>
        <taxon>Bacteroidota</taxon>
        <taxon>Cytophagia</taxon>
        <taxon>Cytophagales</taxon>
        <taxon>Hymenobacteraceae</taxon>
        <taxon>Adhaeribacter</taxon>
    </lineage>
</organism>
<evidence type="ECO:0000256" key="2">
    <source>
        <dbReference type="ARBA" id="ARBA00022803"/>
    </source>
</evidence>
<dbReference type="PROSITE" id="PS50005">
    <property type="entry name" value="TPR"/>
    <property type="match status" value="2"/>
</dbReference>